<dbReference type="EMBL" id="SIHO01000001">
    <property type="protein sequence ID" value="TFU06577.1"/>
    <property type="molecule type" value="Genomic_DNA"/>
</dbReference>
<dbReference type="NCBIfam" id="TIGR02595">
    <property type="entry name" value="PEP_CTERM"/>
    <property type="match status" value="1"/>
</dbReference>
<dbReference type="NCBIfam" id="NF035944">
    <property type="entry name" value="PEPxxWA-CTERM"/>
    <property type="match status" value="1"/>
</dbReference>
<proteinExistence type="predicted"/>
<name>A0A4Y9ESJ7_9SPHN</name>
<dbReference type="InterPro" id="IPR013424">
    <property type="entry name" value="Ice-binding_C"/>
</dbReference>
<dbReference type="AlphaFoldDB" id="A0A4Y9ESJ7"/>
<evidence type="ECO:0000313" key="1">
    <source>
        <dbReference type="EMBL" id="TFU06577.1"/>
    </source>
</evidence>
<keyword evidence="2" id="KW-1185">Reference proteome</keyword>
<sequence length="216" mass="22387">MPAAAVVKIATYSGIITNGYDQTGVFAAPDTDLTGYSWVANFTYDKTLGAVQATDGVTYDSSFGGTGVGSPGGSPVIAATITINGVTKSVQTGYRGVIRTSTSPEVRHDASYYFDDGITYQDNSVVLIGNPPGAPASLDQNFGPVATTLRQGSVQWLTYDYSVGTEIEYAYANFSSDAVYSVSSAVPEPANWALMIAGFGMVGGALRRRGAALAAA</sequence>
<comment type="caution">
    <text evidence="1">The sequence shown here is derived from an EMBL/GenBank/DDBJ whole genome shotgun (WGS) entry which is preliminary data.</text>
</comment>
<accession>A0A4Y9ESJ7</accession>
<organism evidence="1 2">
    <name type="scientific">Glacieibacterium arshaanense</name>
    <dbReference type="NCBI Taxonomy" id="2511025"/>
    <lineage>
        <taxon>Bacteria</taxon>
        <taxon>Pseudomonadati</taxon>
        <taxon>Pseudomonadota</taxon>
        <taxon>Alphaproteobacteria</taxon>
        <taxon>Sphingomonadales</taxon>
        <taxon>Sphingosinicellaceae</taxon>
        <taxon>Glacieibacterium</taxon>
    </lineage>
</organism>
<reference evidence="1 2" key="1">
    <citation type="submission" date="2019-02" db="EMBL/GenBank/DDBJ databases">
        <title>Polymorphobacter sp. isolated from the lake at the Tibet of China.</title>
        <authorList>
            <person name="Li A."/>
        </authorList>
    </citation>
    <scope>NUCLEOTIDE SEQUENCE [LARGE SCALE GENOMIC DNA]</scope>
    <source>
        <strain evidence="1 2">DJ1R-1</strain>
    </source>
</reference>
<gene>
    <name evidence="1" type="ORF">EUV02_00170</name>
</gene>
<dbReference type="OrthoDB" id="8775303at2"/>
<evidence type="ECO:0000313" key="2">
    <source>
        <dbReference type="Proteomes" id="UP000297737"/>
    </source>
</evidence>
<protein>
    <submittedName>
        <fullName evidence="1">PEP-CTERM sorting domain-containing protein</fullName>
    </submittedName>
</protein>
<dbReference type="Proteomes" id="UP000297737">
    <property type="component" value="Unassembled WGS sequence"/>
</dbReference>